<dbReference type="NCBIfam" id="TIGR03864">
    <property type="entry name" value="PQQ_ABC_ATP"/>
    <property type="match status" value="1"/>
</dbReference>
<dbReference type="EMBL" id="LCYG01000019">
    <property type="protein sequence ID" value="KLK93636.1"/>
    <property type="molecule type" value="Genomic_DNA"/>
</dbReference>
<dbReference type="Proteomes" id="UP000035489">
    <property type="component" value="Unassembled WGS sequence"/>
</dbReference>
<evidence type="ECO:0000313" key="7">
    <source>
        <dbReference type="EMBL" id="KLK93636.1"/>
    </source>
</evidence>
<keyword evidence="4" id="KW-0547">Nucleotide-binding</keyword>
<dbReference type="InterPro" id="IPR003439">
    <property type="entry name" value="ABC_transporter-like_ATP-bd"/>
</dbReference>
<evidence type="ECO:0000256" key="5">
    <source>
        <dbReference type="ARBA" id="ARBA00022840"/>
    </source>
</evidence>
<keyword evidence="5 7" id="KW-0067">ATP-binding</keyword>
<organism evidence="7 8">
    <name type="scientific">Microvirga vignae</name>
    <dbReference type="NCBI Taxonomy" id="1225564"/>
    <lineage>
        <taxon>Bacteria</taxon>
        <taxon>Pseudomonadati</taxon>
        <taxon>Pseudomonadota</taxon>
        <taxon>Alphaproteobacteria</taxon>
        <taxon>Hyphomicrobiales</taxon>
        <taxon>Methylobacteriaceae</taxon>
        <taxon>Microvirga</taxon>
    </lineage>
</organism>
<evidence type="ECO:0000256" key="3">
    <source>
        <dbReference type="ARBA" id="ARBA00022458"/>
    </source>
</evidence>
<comment type="similarity">
    <text evidence="1">Belongs to the ABC transporter superfamily.</text>
</comment>
<dbReference type="PANTHER" id="PTHR42711:SF5">
    <property type="entry name" value="ABC TRANSPORTER ATP-BINDING PROTEIN NATA"/>
    <property type="match status" value="1"/>
</dbReference>
<dbReference type="AlphaFoldDB" id="A0A0H1RFJ4"/>
<dbReference type="InterPro" id="IPR050763">
    <property type="entry name" value="ABC_transporter_ATP-binding"/>
</dbReference>
<dbReference type="InterPro" id="IPR027417">
    <property type="entry name" value="P-loop_NTPase"/>
</dbReference>
<dbReference type="SMART" id="SM00382">
    <property type="entry name" value="AAA"/>
    <property type="match status" value="1"/>
</dbReference>
<sequence>MTALAIENLSHGFGARRALYDVNLSMEPGSFTVLLGPNGAGKTTLVSLVTGLYSAQQGDIRIFGHSIRRDPLPALASLGVVFQMPTLDLDLTVAQNMAYHGALHGLSRREGMERAGKELARLEVSDRQGDKVRALSGGLRRRVEIARALLHRPQFLIVDEATAGLDVAGRQLLLTHVRSLCREGLSVLWATHMLDEVEPADQLVVLHRGSVRWTGEAREFAPGQTLEAAFLQLTRSPS</sequence>
<comment type="caution">
    <text evidence="7">The sequence shown here is derived from an EMBL/GenBank/DDBJ whole genome shotgun (WGS) entry which is preliminary data.</text>
</comment>
<evidence type="ECO:0000256" key="4">
    <source>
        <dbReference type="ARBA" id="ARBA00022741"/>
    </source>
</evidence>
<evidence type="ECO:0000256" key="2">
    <source>
        <dbReference type="ARBA" id="ARBA00022448"/>
    </source>
</evidence>
<dbReference type="PANTHER" id="PTHR42711">
    <property type="entry name" value="ABC TRANSPORTER ATP-BINDING PROTEIN"/>
    <property type="match status" value="1"/>
</dbReference>
<proteinExistence type="inferred from homology"/>
<accession>A0A0H1RFJ4</accession>
<dbReference type="InterPro" id="IPR003593">
    <property type="entry name" value="AAA+_ATPase"/>
</dbReference>
<dbReference type="Gene3D" id="3.40.50.300">
    <property type="entry name" value="P-loop containing nucleotide triphosphate hydrolases"/>
    <property type="match status" value="1"/>
</dbReference>
<dbReference type="GO" id="GO:0016887">
    <property type="term" value="F:ATP hydrolysis activity"/>
    <property type="evidence" value="ECO:0007669"/>
    <property type="project" value="InterPro"/>
</dbReference>
<dbReference type="SUPFAM" id="SSF52540">
    <property type="entry name" value="P-loop containing nucleoside triphosphate hydrolases"/>
    <property type="match status" value="1"/>
</dbReference>
<keyword evidence="2" id="KW-0813">Transport</keyword>
<evidence type="ECO:0000259" key="6">
    <source>
        <dbReference type="PROSITE" id="PS50893"/>
    </source>
</evidence>
<dbReference type="OrthoDB" id="9778547at2"/>
<keyword evidence="8" id="KW-1185">Reference proteome</keyword>
<dbReference type="InterPro" id="IPR022467">
    <property type="entry name" value="ABC_transprt_ATP-bd_su_PQQ"/>
</dbReference>
<dbReference type="STRING" id="1225564.AA309_08265"/>
<reference evidence="7 8" key="1">
    <citation type="submission" date="2015-05" db="EMBL/GenBank/DDBJ databases">
        <title>Draft genome sequence of Microvirga vignae strain BR3299, a novel nitrogen fixing bacteria isolated from Brazil semi-aired region.</title>
        <authorList>
            <person name="Zilli J.E."/>
            <person name="Passos S.R."/>
            <person name="Leite J."/>
            <person name="Baldani J.I."/>
            <person name="Xavier G.R."/>
            <person name="Rumjaneck N.G."/>
            <person name="Simoes-Araujo J.L."/>
        </authorList>
    </citation>
    <scope>NUCLEOTIDE SEQUENCE [LARGE SCALE GENOMIC DNA]</scope>
    <source>
        <strain evidence="7 8">BR3299</strain>
    </source>
</reference>
<keyword evidence="3" id="KW-0536">Nodulation</keyword>
<dbReference type="GO" id="GO:0005524">
    <property type="term" value="F:ATP binding"/>
    <property type="evidence" value="ECO:0007669"/>
    <property type="project" value="UniProtKB-KW"/>
</dbReference>
<name>A0A0H1RFJ4_9HYPH</name>
<dbReference type="PROSITE" id="PS50893">
    <property type="entry name" value="ABC_TRANSPORTER_2"/>
    <property type="match status" value="1"/>
</dbReference>
<feature type="domain" description="ABC transporter" evidence="6">
    <location>
        <begin position="4"/>
        <end position="233"/>
    </location>
</feature>
<evidence type="ECO:0000313" key="8">
    <source>
        <dbReference type="Proteomes" id="UP000035489"/>
    </source>
</evidence>
<protein>
    <submittedName>
        <fullName evidence="7">ABC transporter ATP-binding protein</fullName>
    </submittedName>
</protein>
<dbReference type="Pfam" id="PF00005">
    <property type="entry name" value="ABC_tran"/>
    <property type="match status" value="1"/>
</dbReference>
<dbReference type="RefSeq" id="WP_047188519.1">
    <property type="nucleotide sequence ID" value="NZ_LCYG01000019.1"/>
</dbReference>
<gene>
    <name evidence="7" type="ORF">AA309_08265</name>
</gene>
<dbReference type="PATRIC" id="fig|1225564.3.peg.2194"/>
<evidence type="ECO:0000256" key="1">
    <source>
        <dbReference type="ARBA" id="ARBA00005417"/>
    </source>
</evidence>